<dbReference type="EMBL" id="PVNG01000003">
    <property type="protein sequence ID" value="PRX68243.1"/>
    <property type="molecule type" value="Genomic_DNA"/>
</dbReference>
<dbReference type="Pfam" id="PF00355">
    <property type="entry name" value="Rieske"/>
    <property type="match status" value="1"/>
</dbReference>
<feature type="domain" description="Rieske" evidence="10">
    <location>
        <begin position="20"/>
        <end position="83"/>
    </location>
</feature>
<sequence>MIGQTTAEGPPGDGDLHGGWFLLALDDELAPGLTPLRLGGVNLIAVRDDDGVRVFEATCPHRGAHLGYGGKLDRQCVVCPFHGKRIALGDRSRRWSVGEVRTLHAGAALFARLSGDPGDDRGFEQAIKQAAEELTFVAAVNQRVAVPAEYVVENAFDAEHFSTVHLVPAVRGMRVSMGEHDELVIEGEFRTKAPPWEKERRLNFASRFVARAYSPHLVLTELGTAAAPYTIITGAVPDGTGSVGRVVIGVRPDQKESLPALVHGARYAFDQDRVVWDHLDVRAPQRYDAADTSVIAFRRFCAGFAPAEVTS</sequence>
<dbReference type="Gene3D" id="3.90.380.10">
    <property type="entry name" value="Naphthalene 1,2-dioxygenase Alpha Subunit, Chain A, domain 1"/>
    <property type="match status" value="1"/>
</dbReference>
<accession>A0A2T0N6Q5</accession>
<dbReference type="PANTHER" id="PTHR21266:SF32">
    <property type="entry name" value="CHOLESTEROL 7-DESATURASE NVD"/>
    <property type="match status" value="1"/>
</dbReference>
<evidence type="ECO:0000256" key="9">
    <source>
        <dbReference type="ARBA" id="ARBA00023136"/>
    </source>
</evidence>
<proteinExistence type="predicted"/>
<keyword evidence="3" id="KW-0001">2Fe-2S</keyword>
<dbReference type="GO" id="GO:0016020">
    <property type="term" value="C:membrane"/>
    <property type="evidence" value="ECO:0007669"/>
    <property type="project" value="UniProtKB-SubCell"/>
</dbReference>
<evidence type="ECO:0000256" key="7">
    <source>
        <dbReference type="ARBA" id="ARBA00023004"/>
    </source>
</evidence>
<name>A0A2T0N6Q5_9ACTN</name>
<keyword evidence="5" id="KW-1133">Transmembrane helix</keyword>
<dbReference type="InterPro" id="IPR036922">
    <property type="entry name" value="Rieske_2Fe-2S_sf"/>
</dbReference>
<reference evidence="11 12" key="1">
    <citation type="submission" date="2018-03" db="EMBL/GenBank/DDBJ databases">
        <title>Genomic Encyclopedia of Type Strains, Phase III (KMG-III): the genomes of soil and plant-associated and newly described type strains.</title>
        <authorList>
            <person name="Whitman W."/>
        </authorList>
    </citation>
    <scope>NUCLEOTIDE SEQUENCE [LARGE SCALE GENOMIC DNA]</scope>
    <source>
        <strain evidence="11 12">CGMCC 4.7104</strain>
    </source>
</reference>
<comment type="caution">
    <text evidence="11">The sequence shown here is derived from an EMBL/GenBank/DDBJ whole genome shotgun (WGS) entry which is preliminary data.</text>
</comment>
<evidence type="ECO:0000256" key="3">
    <source>
        <dbReference type="ARBA" id="ARBA00022714"/>
    </source>
</evidence>
<evidence type="ECO:0000313" key="12">
    <source>
        <dbReference type="Proteomes" id="UP000238312"/>
    </source>
</evidence>
<evidence type="ECO:0000259" key="10">
    <source>
        <dbReference type="PROSITE" id="PS51296"/>
    </source>
</evidence>
<dbReference type="Gene3D" id="2.102.10.10">
    <property type="entry name" value="Rieske [2Fe-2S] iron-sulphur domain"/>
    <property type="match status" value="1"/>
</dbReference>
<keyword evidence="4" id="KW-0479">Metal-binding</keyword>
<dbReference type="RefSeq" id="WP_106236412.1">
    <property type="nucleotide sequence ID" value="NZ_PVNG01000003.1"/>
</dbReference>
<dbReference type="GO" id="GO:0051537">
    <property type="term" value="F:2 iron, 2 sulfur cluster binding"/>
    <property type="evidence" value="ECO:0007669"/>
    <property type="project" value="UniProtKB-KW"/>
</dbReference>
<keyword evidence="8" id="KW-0411">Iron-sulfur</keyword>
<dbReference type="GO" id="GO:0004497">
    <property type="term" value="F:monooxygenase activity"/>
    <property type="evidence" value="ECO:0007669"/>
    <property type="project" value="UniProtKB-ARBA"/>
</dbReference>
<keyword evidence="2" id="KW-0812">Transmembrane</keyword>
<keyword evidence="9" id="KW-0472">Membrane</keyword>
<dbReference type="SUPFAM" id="SSF50022">
    <property type="entry name" value="ISP domain"/>
    <property type="match status" value="1"/>
</dbReference>
<keyword evidence="12" id="KW-1185">Reference proteome</keyword>
<dbReference type="SUPFAM" id="SSF55961">
    <property type="entry name" value="Bet v1-like"/>
    <property type="match status" value="1"/>
</dbReference>
<evidence type="ECO:0000256" key="6">
    <source>
        <dbReference type="ARBA" id="ARBA00023002"/>
    </source>
</evidence>
<dbReference type="GO" id="GO:0005737">
    <property type="term" value="C:cytoplasm"/>
    <property type="evidence" value="ECO:0007669"/>
    <property type="project" value="TreeGrafter"/>
</dbReference>
<keyword evidence="6" id="KW-0560">Oxidoreductase</keyword>
<protein>
    <submittedName>
        <fullName evidence="11">Rieske-like 2Fe-2S protein</fullName>
    </submittedName>
</protein>
<dbReference type="OrthoDB" id="5243643at2"/>
<evidence type="ECO:0000256" key="5">
    <source>
        <dbReference type="ARBA" id="ARBA00022989"/>
    </source>
</evidence>
<dbReference type="GO" id="GO:0016705">
    <property type="term" value="F:oxidoreductase activity, acting on paired donors, with incorporation or reduction of molecular oxygen"/>
    <property type="evidence" value="ECO:0007669"/>
    <property type="project" value="UniProtKB-ARBA"/>
</dbReference>
<dbReference type="GO" id="GO:0046872">
    <property type="term" value="F:metal ion binding"/>
    <property type="evidence" value="ECO:0007669"/>
    <property type="project" value="UniProtKB-KW"/>
</dbReference>
<evidence type="ECO:0000256" key="8">
    <source>
        <dbReference type="ARBA" id="ARBA00023014"/>
    </source>
</evidence>
<dbReference type="PANTHER" id="PTHR21266">
    <property type="entry name" value="IRON-SULFUR DOMAIN CONTAINING PROTEIN"/>
    <property type="match status" value="1"/>
</dbReference>
<dbReference type="InterPro" id="IPR017941">
    <property type="entry name" value="Rieske_2Fe-2S"/>
</dbReference>
<dbReference type="InterPro" id="IPR050584">
    <property type="entry name" value="Cholesterol_7-desaturase"/>
</dbReference>
<evidence type="ECO:0000256" key="1">
    <source>
        <dbReference type="ARBA" id="ARBA00004370"/>
    </source>
</evidence>
<dbReference type="AlphaFoldDB" id="A0A2T0N6Q5"/>
<organism evidence="11 12">
    <name type="scientific">Nonomuraea fuscirosea</name>
    <dbReference type="NCBI Taxonomy" id="1291556"/>
    <lineage>
        <taxon>Bacteria</taxon>
        <taxon>Bacillati</taxon>
        <taxon>Actinomycetota</taxon>
        <taxon>Actinomycetes</taxon>
        <taxon>Streptosporangiales</taxon>
        <taxon>Streptosporangiaceae</taxon>
        <taxon>Nonomuraea</taxon>
    </lineage>
</organism>
<comment type="subcellular location">
    <subcellularLocation>
        <location evidence="1">Membrane</location>
    </subcellularLocation>
</comment>
<evidence type="ECO:0000313" key="11">
    <source>
        <dbReference type="EMBL" id="PRX68243.1"/>
    </source>
</evidence>
<evidence type="ECO:0000256" key="2">
    <source>
        <dbReference type="ARBA" id="ARBA00022692"/>
    </source>
</evidence>
<keyword evidence="7" id="KW-0408">Iron</keyword>
<dbReference type="Proteomes" id="UP000238312">
    <property type="component" value="Unassembled WGS sequence"/>
</dbReference>
<dbReference type="PROSITE" id="PS51296">
    <property type="entry name" value="RIESKE"/>
    <property type="match status" value="1"/>
</dbReference>
<gene>
    <name evidence="11" type="ORF">B0I32_103204</name>
</gene>
<evidence type="ECO:0000256" key="4">
    <source>
        <dbReference type="ARBA" id="ARBA00022723"/>
    </source>
</evidence>